<dbReference type="OrthoDB" id="5243844at2759"/>
<name>A0A9P8W422_9HYPO</name>
<dbReference type="EMBL" id="JAGPYM010000010">
    <property type="protein sequence ID" value="KAH6889972.1"/>
    <property type="molecule type" value="Genomic_DNA"/>
</dbReference>
<comment type="caution">
    <text evidence="1">The sequence shown here is derived from an EMBL/GenBank/DDBJ whole genome shotgun (WGS) entry which is preliminary data.</text>
</comment>
<gene>
    <name evidence="1" type="ORF">B0T10DRAFT_487191</name>
</gene>
<protein>
    <submittedName>
        <fullName evidence="1">Uncharacterized protein</fullName>
    </submittedName>
</protein>
<dbReference type="Proteomes" id="UP000777438">
    <property type="component" value="Unassembled WGS sequence"/>
</dbReference>
<sequence length="90" mass="10698">MSQAFLRRDGHAPVHITRQDLNNFEARADIQALRDEHQMLKMDPSKKDKAKQCLSRIKAIKDSLESQLLKQRRDEFWGSRRDNDYWEDGI</sequence>
<evidence type="ECO:0000313" key="2">
    <source>
        <dbReference type="Proteomes" id="UP000777438"/>
    </source>
</evidence>
<evidence type="ECO:0000313" key="1">
    <source>
        <dbReference type="EMBL" id="KAH6889972.1"/>
    </source>
</evidence>
<organism evidence="1 2">
    <name type="scientific">Thelonectria olida</name>
    <dbReference type="NCBI Taxonomy" id="1576542"/>
    <lineage>
        <taxon>Eukaryota</taxon>
        <taxon>Fungi</taxon>
        <taxon>Dikarya</taxon>
        <taxon>Ascomycota</taxon>
        <taxon>Pezizomycotina</taxon>
        <taxon>Sordariomycetes</taxon>
        <taxon>Hypocreomycetidae</taxon>
        <taxon>Hypocreales</taxon>
        <taxon>Nectriaceae</taxon>
        <taxon>Thelonectria</taxon>
    </lineage>
</organism>
<reference evidence="1 2" key="1">
    <citation type="journal article" date="2021" name="Nat. Commun.">
        <title>Genetic determinants of endophytism in the Arabidopsis root mycobiome.</title>
        <authorList>
            <person name="Mesny F."/>
            <person name="Miyauchi S."/>
            <person name="Thiergart T."/>
            <person name="Pickel B."/>
            <person name="Atanasova L."/>
            <person name="Karlsson M."/>
            <person name="Huettel B."/>
            <person name="Barry K.W."/>
            <person name="Haridas S."/>
            <person name="Chen C."/>
            <person name="Bauer D."/>
            <person name="Andreopoulos W."/>
            <person name="Pangilinan J."/>
            <person name="LaButti K."/>
            <person name="Riley R."/>
            <person name="Lipzen A."/>
            <person name="Clum A."/>
            <person name="Drula E."/>
            <person name="Henrissat B."/>
            <person name="Kohler A."/>
            <person name="Grigoriev I.V."/>
            <person name="Martin F.M."/>
            <person name="Hacquard S."/>
        </authorList>
    </citation>
    <scope>NUCLEOTIDE SEQUENCE [LARGE SCALE GENOMIC DNA]</scope>
    <source>
        <strain evidence="1 2">MPI-CAGE-CH-0241</strain>
    </source>
</reference>
<accession>A0A9P8W422</accession>
<proteinExistence type="predicted"/>
<keyword evidence="2" id="KW-1185">Reference proteome</keyword>
<dbReference type="AlphaFoldDB" id="A0A9P8W422"/>